<keyword evidence="4" id="KW-1185">Reference proteome</keyword>
<accession>G7Y483</accession>
<reference key="2">
    <citation type="submission" date="2011-10" db="EMBL/GenBank/DDBJ databases">
        <title>The genome and transcriptome sequence of Clonorchis sinensis provide insights into the carcinogenic liver fluke.</title>
        <authorList>
            <person name="Wang X."/>
            <person name="Huang Y."/>
            <person name="Chen W."/>
            <person name="Liu H."/>
            <person name="Guo L."/>
            <person name="Chen Y."/>
            <person name="Luo F."/>
            <person name="Zhou W."/>
            <person name="Sun J."/>
            <person name="Mao Q."/>
            <person name="Liang P."/>
            <person name="Zhou C."/>
            <person name="Tian Y."/>
            <person name="Men J."/>
            <person name="Lv X."/>
            <person name="Huang L."/>
            <person name="Zhou J."/>
            <person name="Hu Y."/>
            <person name="Li R."/>
            <person name="Zhang F."/>
            <person name="Lei H."/>
            <person name="Li X."/>
            <person name="Hu X."/>
            <person name="Liang C."/>
            <person name="Xu J."/>
            <person name="Wu Z."/>
            <person name="Yu X."/>
        </authorList>
    </citation>
    <scope>NUCLEOTIDE SEQUENCE</scope>
    <source>
        <strain>Henan</strain>
    </source>
</reference>
<dbReference type="AlphaFoldDB" id="G7Y483"/>
<evidence type="ECO:0000256" key="1">
    <source>
        <dbReference type="PROSITE-ProRule" id="PRU00042"/>
    </source>
</evidence>
<dbReference type="GO" id="GO:0008270">
    <property type="term" value="F:zinc ion binding"/>
    <property type="evidence" value="ECO:0007669"/>
    <property type="project" value="UniProtKB-KW"/>
</dbReference>
<sequence length="576" mass="64662">MVAQLACADCSRLFPTKIGLSQHRRHAHPTQHNADKLSRVKHSGARWSQQESQSLLRLANNLYPSCETQTALFARLEQYFPGRSAISIKTRLRVLNWQAQQDESSSGGPDQTIGQIAAYSSEADDYSVWFKQTVDCAVSLLESHADSSLASVDLLAFARGLQSGIMTPEQVLSLLDLHASRTFPHTWKTVSRRRRQLAHRMPVNRKQIRRANYAAIQTLYHQRRKDAASAVLDGSWKDLYKGNCGLPPDAEQYWKQVLSAPKHVDSRPSRVIVPSDWSLIEPITGEEVGRTDAPPVQCERRNVVNDSAFGKVVRDLSLPIRVHGSCVNTKEELVAAWGDSLHNSVDGRGLRELVASPLSNRWLVFPERVFSRIFIRGIQLRCNLLRTRVRSARHGHGGQTILCRGNCGQPESLVHILQSCWITHDARCARHNRVARELAKRLRRLGYTVFEELRAPTSTSFIKPDLIAVRERRATVIDVSIVSDGRGVTVWNEKKQKYGADEFSLAIISALRAIGCDVDFLVHQPMIISYRGICFPQSAKAVIGLGLSKVTVSDLRLLAIVGSLRTYDTFMRGTWR</sequence>
<reference evidence="3" key="1">
    <citation type="journal article" date="2011" name="Genome Biol.">
        <title>The draft genome of the carcinogenic human liver fluke Clonorchis sinensis.</title>
        <authorList>
            <person name="Wang X."/>
            <person name="Chen W."/>
            <person name="Huang Y."/>
            <person name="Sun J."/>
            <person name="Men J."/>
            <person name="Liu H."/>
            <person name="Luo F."/>
            <person name="Guo L."/>
            <person name="Lv X."/>
            <person name="Deng C."/>
            <person name="Zhou C."/>
            <person name="Fan Y."/>
            <person name="Li X."/>
            <person name="Huang L."/>
            <person name="Hu Y."/>
            <person name="Liang C."/>
            <person name="Hu X."/>
            <person name="Xu J."/>
            <person name="Yu X."/>
        </authorList>
    </citation>
    <scope>NUCLEOTIDE SEQUENCE [LARGE SCALE GENOMIC DNA]</scope>
    <source>
        <strain evidence="3">Henan</strain>
    </source>
</reference>
<gene>
    <name evidence="3" type="ORF">CLF_100780</name>
</gene>
<dbReference type="InterPro" id="IPR013087">
    <property type="entry name" value="Znf_C2H2_type"/>
</dbReference>
<keyword evidence="1" id="KW-0479">Metal-binding</keyword>
<keyword evidence="1" id="KW-0863">Zinc-finger</keyword>
<dbReference type="PROSITE" id="PS00028">
    <property type="entry name" value="ZINC_FINGER_C2H2_1"/>
    <property type="match status" value="1"/>
</dbReference>
<protein>
    <submittedName>
        <fullName evidence="3">Retrovirus-related Pol polyprotein from type-1 retrotransposable element R2</fullName>
    </submittedName>
</protein>
<evidence type="ECO:0000259" key="2">
    <source>
        <dbReference type="PROSITE" id="PS50157"/>
    </source>
</evidence>
<proteinExistence type="predicted"/>
<dbReference type="PROSITE" id="PS50157">
    <property type="entry name" value="ZINC_FINGER_C2H2_2"/>
    <property type="match status" value="1"/>
</dbReference>
<evidence type="ECO:0000313" key="4">
    <source>
        <dbReference type="Proteomes" id="UP000008909"/>
    </source>
</evidence>
<organism evidence="3 4">
    <name type="scientific">Clonorchis sinensis</name>
    <name type="common">Chinese liver fluke</name>
    <dbReference type="NCBI Taxonomy" id="79923"/>
    <lineage>
        <taxon>Eukaryota</taxon>
        <taxon>Metazoa</taxon>
        <taxon>Spiralia</taxon>
        <taxon>Lophotrochozoa</taxon>
        <taxon>Platyhelminthes</taxon>
        <taxon>Trematoda</taxon>
        <taxon>Digenea</taxon>
        <taxon>Opisthorchiida</taxon>
        <taxon>Opisthorchiata</taxon>
        <taxon>Opisthorchiidae</taxon>
        <taxon>Clonorchis</taxon>
    </lineage>
</organism>
<dbReference type="EMBL" id="DF142853">
    <property type="protein sequence ID" value="GAA47769.1"/>
    <property type="molecule type" value="Genomic_DNA"/>
</dbReference>
<name>G7Y483_CLOSI</name>
<keyword evidence="1" id="KW-0862">Zinc</keyword>
<dbReference type="Proteomes" id="UP000008909">
    <property type="component" value="Unassembled WGS sequence"/>
</dbReference>
<evidence type="ECO:0000313" key="3">
    <source>
        <dbReference type="EMBL" id="GAA47769.1"/>
    </source>
</evidence>
<feature type="domain" description="C2H2-type" evidence="2">
    <location>
        <begin position="5"/>
        <end position="33"/>
    </location>
</feature>